<dbReference type="Pfam" id="PF07729">
    <property type="entry name" value="FCD"/>
    <property type="match status" value="1"/>
</dbReference>
<evidence type="ECO:0000256" key="2">
    <source>
        <dbReference type="ARBA" id="ARBA00023125"/>
    </source>
</evidence>
<dbReference type="PANTHER" id="PTHR43537">
    <property type="entry name" value="TRANSCRIPTIONAL REGULATOR, GNTR FAMILY"/>
    <property type="match status" value="1"/>
</dbReference>
<keyword evidence="6" id="KW-1185">Reference proteome</keyword>
<keyword evidence="1" id="KW-0805">Transcription regulation</keyword>
<organism evidence="5 6">
    <name type="scientific">Pararhizobium mangrovi</name>
    <dbReference type="NCBI Taxonomy" id="2590452"/>
    <lineage>
        <taxon>Bacteria</taxon>
        <taxon>Pseudomonadati</taxon>
        <taxon>Pseudomonadota</taxon>
        <taxon>Alphaproteobacteria</taxon>
        <taxon>Hyphomicrobiales</taxon>
        <taxon>Rhizobiaceae</taxon>
        <taxon>Rhizobium/Agrobacterium group</taxon>
        <taxon>Pararhizobium</taxon>
    </lineage>
</organism>
<dbReference type="SUPFAM" id="SSF46785">
    <property type="entry name" value="Winged helix' DNA-binding domain"/>
    <property type="match status" value="1"/>
</dbReference>
<dbReference type="SMART" id="SM00895">
    <property type="entry name" value="FCD"/>
    <property type="match status" value="1"/>
</dbReference>
<proteinExistence type="predicted"/>
<protein>
    <submittedName>
        <fullName evidence="5">FadR family transcriptional regulator</fullName>
    </submittedName>
</protein>
<dbReference type="EMBL" id="VHLH01000014">
    <property type="protein sequence ID" value="TPW28668.1"/>
    <property type="molecule type" value="Genomic_DNA"/>
</dbReference>
<dbReference type="Proteomes" id="UP000320314">
    <property type="component" value="Unassembled WGS sequence"/>
</dbReference>
<evidence type="ECO:0000259" key="4">
    <source>
        <dbReference type="PROSITE" id="PS50949"/>
    </source>
</evidence>
<evidence type="ECO:0000313" key="5">
    <source>
        <dbReference type="EMBL" id="TPW28668.1"/>
    </source>
</evidence>
<evidence type="ECO:0000256" key="3">
    <source>
        <dbReference type="ARBA" id="ARBA00023163"/>
    </source>
</evidence>
<dbReference type="RefSeq" id="WP_141166679.1">
    <property type="nucleotide sequence ID" value="NZ_VHLH01000014.1"/>
</dbReference>
<dbReference type="InterPro" id="IPR011711">
    <property type="entry name" value="GntR_C"/>
</dbReference>
<name>A0A506U5D8_9HYPH</name>
<dbReference type="SUPFAM" id="SSF48008">
    <property type="entry name" value="GntR ligand-binding domain-like"/>
    <property type="match status" value="1"/>
</dbReference>
<evidence type="ECO:0000256" key="1">
    <source>
        <dbReference type="ARBA" id="ARBA00023015"/>
    </source>
</evidence>
<gene>
    <name evidence="5" type="ORF">FJU11_08820</name>
</gene>
<feature type="domain" description="HTH gntR-type" evidence="4">
    <location>
        <begin position="21"/>
        <end position="89"/>
    </location>
</feature>
<dbReference type="OrthoDB" id="9028214at2"/>
<dbReference type="GO" id="GO:0003700">
    <property type="term" value="F:DNA-binding transcription factor activity"/>
    <property type="evidence" value="ECO:0007669"/>
    <property type="project" value="InterPro"/>
</dbReference>
<dbReference type="Gene3D" id="1.20.120.530">
    <property type="entry name" value="GntR ligand-binding domain-like"/>
    <property type="match status" value="1"/>
</dbReference>
<dbReference type="InterPro" id="IPR008920">
    <property type="entry name" value="TF_FadR/GntR_C"/>
</dbReference>
<dbReference type="GO" id="GO:0003677">
    <property type="term" value="F:DNA binding"/>
    <property type="evidence" value="ECO:0007669"/>
    <property type="project" value="UniProtKB-KW"/>
</dbReference>
<reference evidence="5 6" key="1">
    <citation type="submission" date="2019-06" db="EMBL/GenBank/DDBJ databases">
        <authorList>
            <person name="Li M."/>
        </authorList>
    </citation>
    <scope>NUCLEOTIDE SEQUENCE [LARGE SCALE GENOMIC DNA]</scope>
    <source>
        <strain evidence="5 6">BGMRC6574</strain>
    </source>
</reference>
<dbReference type="SMART" id="SM00345">
    <property type="entry name" value="HTH_GNTR"/>
    <property type="match status" value="1"/>
</dbReference>
<dbReference type="PROSITE" id="PS50949">
    <property type="entry name" value="HTH_GNTR"/>
    <property type="match status" value="1"/>
</dbReference>
<dbReference type="InterPro" id="IPR036390">
    <property type="entry name" value="WH_DNA-bd_sf"/>
</dbReference>
<keyword evidence="2" id="KW-0238">DNA-binding</keyword>
<dbReference type="InterPro" id="IPR000524">
    <property type="entry name" value="Tscrpt_reg_HTH_GntR"/>
</dbReference>
<dbReference type="Gene3D" id="1.10.10.10">
    <property type="entry name" value="Winged helix-like DNA-binding domain superfamily/Winged helix DNA-binding domain"/>
    <property type="match status" value="1"/>
</dbReference>
<keyword evidence="3" id="KW-0804">Transcription</keyword>
<accession>A0A506U5D8</accession>
<dbReference type="InterPro" id="IPR036388">
    <property type="entry name" value="WH-like_DNA-bd_sf"/>
</dbReference>
<dbReference type="AlphaFoldDB" id="A0A506U5D8"/>
<comment type="caution">
    <text evidence="5">The sequence shown here is derived from an EMBL/GenBank/DDBJ whole genome shotgun (WGS) entry which is preliminary data.</text>
</comment>
<evidence type="ECO:0000313" key="6">
    <source>
        <dbReference type="Proteomes" id="UP000320314"/>
    </source>
</evidence>
<sequence>MKQESIVPSAVPSGPSGRPSRGAFQRVLHGIGIAIVAGEFPVGSTLPNKDVLLRRFAVSNTALREALKTLQAKGMVAARTRVGYWVRAQNEWNLLDEDLLAWQLEIGVDDLFIAGLFEMRQSIEPAAAALAAMRRSDAQVDKLRDLANRLRDAGVDRQRFTDVDLDFHLAVIEASGNPMMRSIGAVIGAALAVAFRLSAPTDSLAELDETHAQHLAIAEAIAAADPQGAADAMMAVIDQGSSRIASEIEPLDGTIEIRLHSRSSGSGVRAAD</sequence>
<dbReference type="Pfam" id="PF00392">
    <property type="entry name" value="GntR"/>
    <property type="match status" value="1"/>
</dbReference>
<dbReference type="PANTHER" id="PTHR43537:SF44">
    <property type="entry name" value="GNTR FAMILY REGULATORY PROTEIN"/>
    <property type="match status" value="1"/>
</dbReference>